<keyword evidence="7" id="KW-1185">Reference proteome</keyword>
<reference evidence="5 7" key="2">
    <citation type="submission" date="2017-12" db="EMBL/GenBank/DDBJ databases">
        <title>Comparative Functional Genomics of Dry Heat Resistant strains isolated from the Viking Spacecraft.</title>
        <authorList>
            <person name="Seuylemezian A."/>
            <person name="Cooper K."/>
            <person name="Vaishampayan P."/>
        </authorList>
    </citation>
    <scope>NUCLEOTIDE SEQUENCE [LARGE SCALE GENOMIC DNA]</scope>
    <source>
        <strain evidence="5 7">ATCC 29669</strain>
    </source>
</reference>
<feature type="compositionally biased region" description="Low complexity" evidence="1">
    <location>
        <begin position="76"/>
        <end position="132"/>
    </location>
</feature>
<feature type="signal peptide" evidence="2">
    <location>
        <begin position="1"/>
        <end position="25"/>
    </location>
</feature>
<dbReference type="Proteomes" id="UP000235114">
    <property type="component" value="Unassembled WGS sequence"/>
</dbReference>
<evidence type="ECO:0000259" key="3">
    <source>
        <dbReference type="Pfam" id="PF00188"/>
    </source>
</evidence>
<comment type="caution">
    <text evidence="4">The sequence shown here is derived from an EMBL/GenBank/DDBJ whole genome shotgun (WGS) entry which is preliminary data.</text>
</comment>
<dbReference type="InterPro" id="IPR014258">
    <property type="entry name" value="CAP_domain_YkwD-like"/>
</dbReference>
<feature type="domain" description="SCP" evidence="3">
    <location>
        <begin position="144"/>
        <end position="257"/>
    </location>
</feature>
<dbReference type="EMBL" id="PGVA01000041">
    <property type="protein sequence ID" value="PLR81022.1"/>
    <property type="molecule type" value="Genomic_DNA"/>
</dbReference>
<proteinExistence type="predicted"/>
<protein>
    <submittedName>
        <fullName evidence="4">Sporulation protein</fullName>
    </submittedName>
</protein>
<evidence type="ECO:0000256" key="2">
    <source>
        <dbReference type="SAM" id="SignalP"/>
    </source>
</evidence>
<feature type="region of interest" description="Disordered" evidence="1">
    <location>
        <begin position="76"/>
        <end position="134"/>
    </location>
</feature>
<dbReference type="RefSeq" id="WP_101578395.1">
    <property type="nucleotide sequence ID" value="NZ_PGVA01000041.1"/>
</dbReference>
<dbReference type="Gene3D" id="3.40.33.10">
    <property type="entry name" value="CAP"/>
    <property type="match status" value="1"/>
</dbReference>
<dbReference type="Proteomes" id="UP000234951">
    <property type="component" value="Unassembled WGS sequence"/>
</dbReference>
<dbReference type="SUPFAM" id="SSF55797">
    <property type="entry name" value="PR-1-like"/>
    <property type="match status" value="1"/>
</dbReference>
<feature type="chain" id="PRO_5038642594" evidence="2">
    <location>
        <begin position="26"/>
        <end position="260"/>
    </location>
</feature>
<dbReference type="CDD" id="cd05379">
    <property type="entry name" value="CAP_bacterial"/>
    <property type="match status" value="1"/>
</dbReference>
<dbReference type="EMBL" id="PGVD01000019">
    <property type="protein sequence ID" value="PLR99002.1"/>
    <property type="molecule type" value="Genomic_DNA"/>
</dbReference>
<dbReference type="InterPro" id="IPR035940">
    <property type="entry name" value="CAP_sf"/>
</dbReference>
<organism evidence="4 6">
    <name type="scientific">Bacillus canaveralius</name>
    <dbReference type="NCBI Taxonomy" id="1403243"/>
    <lineage>
        <taxon>Bacteria</taxon>
        <taxon>Bacillati</taxon>
        <taxon>Bacillota</taxon>
        <taxon>Bacilli</taxon>
        <taxon>Bacillales</taxon>
        <taxon>Bacillaceae</taxon>
        <taxon>Bacillus</taxon>
    </lineage>
</organism>
<dbReference type="PANTHER" id="PTHR31157:SF1">
    <property type="entry name" value="SCP DOMAIN-CONTAINING PROTEIN"/>
    <property type="match status" value="1"/>
</dbReference>
<name>A0A2N5GIY6_9BACI</name>
<evidence type="ECO:0000313" key="5">
    <source>
        <dbReference type="EMBL" id="PLR99002.1"/>
    </source>
</evidence>
<evidence type="ECO:0000256" key="1">
    <source>
        <dbReference type="SAM" id="MobiDB-lite"/>
    </source>
</evidence>
<evidence type="ECO:0000313" key="7">
    <source>
        <dbReference type="Proteomes" id="UP000235114"/>
    </source>
</evidence>
<keyword evidence="2" id="KW-0732">Signal</keyword>
<evidence type="ECO:0000313" key="6">
    <source>
        <dbReference type="Proteomes" id="UP000234951"/>
    </source>
</evidence>
<accession>A0A2N5GIY6</accession>
<sequence length="260" mass="28676">MKKKMFFSVAAAAAMLMANPVTDRADAASNCPTPAQVKMYTYQSGNLTNEQIDSILKKYMSNFNVQWNNVQVQQPVQKQPVAQPAPKQQVQQPAPKQQTKQPAPKQQVQQPAAQQPAKKAPAQQPAKAAAPASSQVSAFEQQVLDLTNQERAKHGIPALKLDVELSKVAREKSRDMQAKGYFSHNSPTYGSPFDMMKQFGISYKSAGENIAMGQRSPQEVVTAWMNSEGHRKNILNPSYTNLGVGHVAQGNYWTQMFIGK</sequence>
<dbReference type="PANTHER" id="PTHR31157">
    <property type="entry name" value="SCP DOMAIN-CONTAINING PROTEIN"/>
    <property type="match status" value="1"/>
</dbReference>
<reference evidence="4 6" key="1">
    <citation type="submission" date="2017-11" db="EMBL/GenBank/DDBJ databases">
        <title>Comparitive Functional Genomics of Dry Heat Resistant strains isolated from the Viking Spacecraft.</title>
        <authorList>
            <person name="Seuylemezian A."/>
            <person name="Cooper K."/>
            <person name="Vaishampayan P."/>
        </authorList>
    </citation>
    <scope>NUCLEOTIDE SEQUENCE [LARGE SCALE GENOMIC DNA]</scope>
    <source>
        <strain evidence="4 6">M4.6</strain>
    </source>
</reference>
<gene>
    <name evidence="4" type="ORF">CU635_16035</name>
    <name evidence="5" type="ORF">CVD25_06915</name>
</gene>
<dbReference type="NCBIfam" id="TIGR02909">
    <property type="entry name" value="spore_YkwD"/>
    <property type="match status" value="1"/>
</dbReference>
<dbReference type="OrthoDB" id="9783944at2"/>
<dbReference type="Pfam" id="PF00188">
    <property type="entry name" value="CAP"/>
    <property type="match status" value="1"/>
</dbReference>
<dbReference type="InterPro" id="IPR014044">
    <property type="entry name" value="CAP_dom"/>
</dbReference>
<dbReference type="AlphaFoldDB" id="A0A2N5GIY6"/>
<evidence type="ECO:0000313" key="4">
    <source>
        <dbReference type="EMBL" id="PLR81022.1"/>
    </source>
</evidence>